<proteinExistence type="predicted"/>
<organism evidence="1 2">
    <name type="scientific">Irpex rosettiformis</name>
    <dbReference type="NCBI Taxonomy" id="378272"/>
    <lineage>
        <taxon>Eukaryota</taxon>
        <taxon>Fungi</taxon>
        <taxon>Dikarya</taxon>
        <taxon>Basidiomycota</taxon>
        <taxon>Agaricomycotina</taxon>
        <taxon>Agaricomycetes</taxon>
        <taxon>Polyporales</taxon>
        <taxon>Irpicaceae</taxon>
        <taxon>Irpex</taxon>
    </lineage>
</organism>
<keyword evidence="2" id="KW-1185">Reference proteome</keyword>
<comment type="caution">
    <text evidence="1">The sequence shown here is derived from an EMBL/GenBank/DDBJ whole genome shotgun (WGS) entry which is preliminary data.</text>
</comment>
<feature type="non-terminal residue" evidence="1">
    <location>
        <position position="1"/>
    </location>
</feature>
<name>A0ACB8TV83_9APHY</name>
<reference evidence="1" key="1">
    <citation type="journal article" date="2021" name="Environ. Microbiol.">
        <title>Gene family expansions and transcriptome signatures uncover fungal adaptations to wood decay.</title>
        <authorList>
            <person name="Hage H."/>
            <person name="Miyauchi S."/>
            <person name="Viragh M."/>
            <person name="Drula E."/>
            <person name="Min B."/>
            <person name="Chaduli D."/>
            <person name="Navarro D."/>
            <person name="Favel A."/>
            <person name="Norest M."/>
            <person name="Lesage-Meessen L."/>
            <person name="Balint B."/>
            <person name="Merenyi Z."/>
            <person name="de Eugenio L."/>
            <person name="Morin E."/>
            <person name="Martinez A.T."/>
            <person name="Baldrian P."/>
            <person name="Stursova M."/>
            <person name="Martinez M.J."/>
            <person name="Novotny C."/>
            <person name="Magnuson J.K."/>
            <person name="Spatafora J.W."/>
            <person name="Maurice S."/>
            <person name="Pangilinan J."/>
            <person name="Andreopoulos W."/>
            <person name="LaButti K."/>
            <person name="Hundley H."/>
            <person name="Na H."/>
            <person name="Kuo A."/>
            <person name="Barry K."/>
            <person name="Lipzen A."/>
            <person name="Henrissat B."/>
            <person name="Riley R."/>
            <person name="Ahrendt S."/>
            <person name="Nagy L.G."/>
            <person name="Grigoriev I.V."/>
            <person name="Martin F."/>
            <person name="Rosso M.N."/>
        </authorList>
    </citation>
    <scope>NUCLEOTIDE SEQUENCE</scope>
    <source>
        <strain evidence="1">CBS 384.51</strain>
    </source>
</reference>
<dbReference type="Proteomes" id="UP001055072">
    <property type="component" value="Unassembled WGS sequence"/>
</dbReference>
<evidence type="ECO:0000313" key="1">
    <source>
        <dbReference type="EMBL" id="KAI0085977.1"/>
    </source>
</evidence>
<sequence length="552" mass="63177">YRCQTCSTLTLKCRECCLKAHTSLHNHYIEELHNNCFSPITLASIGHVWYLGHEGEPCRVMPREEPGTWMDVDFDGQLEENGLHHHRMHCVEETYRSLLVIDSNGATEHNFHFCNCDSALSDIEQLMKERLFPSSYDKISTVFTFALLDDYLLESSECKTSALSFWAKVVRKTNDAFPSDVPNRYREFMRVARCWRHLQSQKRRGVGYSSTTIDNPISALYCAACPQPDINMPDGWRKDPRQWLYRRSITADGFFSADHLRAASKHNNSDVQLSDNEAYMTRWDQYEHHLNNAREYPMVCEISTCNNHRSVNSTQDTGNNQHKDRTGIGAACCARHGCIVPGCVVDFVTSGERQKYMDYSICKASSFNSNELQSLLIIYDVCCQWKKKFKHWLAANPTISLPPSILASGDITYAVGKFHLSAHIDECYAAHTLNYILGAGQIDGELMETVWGPLKGVVQTMRSMSLEHRREAMDQQFFNHNWKKLVSTVQTQVKRIKAAIAGFNDANSAFQQIGATLPPDIDLDEWREQERRAMTLRGEHLRIFDVCLDKGK</sequence>
<dbReference type="EMBL" id="MU274927">
    <property type="protein sequence ID" value="KAI0085977.1"/>
    <property type="molecule type" value="Genomic_DNA"/>
</dbReference>
<accession>A0ACB8TV83</accession>
<protein>
    <submittedName>
        <fullName evidence="1">Uncharacterized protein</fullName>
    </submittedName>
</protein>
<evidence type="ECO:0000313" key="2">
    <source>
        <dbReference type="Proteomes" id="UP001055072"/>
    </source>
</evidence>
<gene>
    <name evidence="1" type="ORF">BDY19DRAFT_895750</name>
</gene>